<name>A0ABS2ZMU9_9BACL</name>
<feature type="transmembrane region" description="Helical" evidence="1">
    <location>
        <begin position="35"/>
        <end position="68"/>
    </location>
</feature>
<keyword evidence="1" id="KW-0812">Transmembrane</keyword>
<dbReference type="EMBL" id="JAFHKR010000037">
    <property type="protein sequence ID" value="MBN3553563.1"/>
    <property type="molecule type" value="Genomic_DNA"/>
</dbReference>
<keyword evidence="1" id="KW-1133">Transmembrane helix</keyword>
<dbReference type="Proteomes" id="UP001296923">
    <property type="component" value="Unassembled WGS sequence"/>
</dbReference>
<feature type="transmembrane region" description="Helical" evidence="1">
    <location>
        <begin position="6"/>
        <end position="23"/>
    </location>
</feature>
<sequence>MRLESFLIWGTSAIFLVLLLLIYTKKANREESNIGWKLIGYFLLGTFTFRIESLVLPVGIAIFLLFFLPKLMVNKDAKKWAASLGVLSFISSIIVNHSVTAFYEEVLHVKTATNVYEMNFYSEYEKVKKALHAEGELAINNVELNFTSDGEVRQFNYEISYYRNDRDMNAWISFHDGNYQISTQIGDEDLENMNQENFISVPTIYFKALDLHGLKNMVPKGDSYYLSFTNSEQVQVDSVDSSLWNIEKSGVTTMTDVVVPEDGSDIEEDMDIPTYQISIHTMNAYESNQERYFIISPELFN</sequence>
<proteinExistence type="predicted"/>
<evidence type="ECO:0000313" key="2">
    <source>
        <dbReference type="EMBL" id="MBN3553563.1"/>
    </source>
</evidence>
<reference evidence="2 3" key="1">
    <citation type="submission" date="2021-01" db="EMBL/GenBank/DDBJ databases">
        <title>Genome Sequencing of Type Strains.</title>
        <authorList>
            <person name="Lemaire J.F."/>
            <person name="Inderbitzin P."/>
            <person name="Collins S.B."/>
            <person name="Wespe N."/>
            <person name="Knight-Connoni V."/>
        </authorList>
    </citation>
    <scope>NUCLEOTIDE SEQUENCE [LARGE SCALE GENOMIC DNA]</scope>
    <source>
        <strain evidence="2 3">DSM 23009</strain>
    </source>
</reference>
<gene>
    <name evidence="2" type="ORF">JYA63_04745</name>
</gene>
<keyword evidence="3" id="KW-1185">Reference proteome</keyword>
<evidence type="ECO:0000256" key="1">
    <source>
        <dbReference type="SAM" id="Phobius"/>
    </source>
</evidence>
<dbReference type="RefSeq" id="WP_205724726.1">
    <property type="nucleotide sequence ID" value="NZ_JAFHKR010000037.1"/>
</dbReference>
<comment type="caution">
    <text evidence="2">The sequence shown here is derived from an EMBL/GenBank/DDBJ whole genome shotgun (WGS) entry which is preliminary data.</text>
</comment>
<protein>
    <submittedName>
        <fullName evidence="2">Uncharacterized protein</fullName>
    </submittedName>
</protein>
<evidence type="ECO:0000313" key="3">
    <source>
        <dbReference type="Proteomes" id="UP001296923"/>
    </source>
</evidence>
<organism evidence="2 3">
    <name type="scientific">Fictibacillus nanhaiensis</name>
    <dbReference type="NCBI Taxonomy" id="742169"/>
    <lineage>
        <taxon>Bacteria</taxon>
        <taxon>Bacillati</taxon>
        <taxon>Bacillota</taxon>
        <taxon>Bacilli</taxon>
        <taxon>Bacillales</taxon>
        <taxon>Fictibacillaceae</taxon>
        <taxon>Fictibacillus</taxon>
    </lineage>
</organism>
<accession>A0ABS2ZMU9</accession>
<feature type="transmembrane region" description="Helical" evidence="1">
    <location>
        <begin position="80"/>
        <end position="103"/>
    </location>
</feature>
<keyword evidence="1" id="KW-0472">Membrane</keyword>